<name>A0A1I7WN85_HETBA</name>
<feature type="chain" id="PRO_5009310715" evidence="1">
    <location>
        <begin position="17"/>
        <end position="147"/>
    </location>
</feature>
<dbReference type="AlphaFoldDB" id="A0A1I7WN85"/>
<dbReference type="Proteomes" id="UP000095283">
    <property type="component" value="Unplaced"/>
</dbReference>
<protein>
    <submittedName>
        <fullName evidence="3">Pacifastin domain-containing protein</fullName>
    </submittedName>
</protein>
<evidence type="ECO:0000313" key="2">
    <source>
        <dbReference type="Proteomes" id="UP000095283"/>
    </source>
</evidence>
<accession>A0A1I7WN85</accession>
<reference evidence="3" key="1">
    <citation type="submission" date="2016-11" db="UniProtKB">
        <authorList>
            <consortium name="WormBaseParasite"/>
        </authorList>
    </citation>
    <scope>IDENTIFICATION</scope>
</reference>
<keyword evidence="1" id="KW-0732">Signal</keyword>
<organism evidence="2 3">
    <name type="scientific">Heterorhabditis bacteriophora</name>
    <name type="common">Entomopathogenic nematode worm</name>
    <dbReference type="NCBI Taxonomy" id="37862"/>
    <lineage>
        <taxon>Eukaryota</taxon>
        <taxon>Metazoa</taxon>
        <taxon>Ecdysozoa</taxon>
        <taxon>Nematoda</taxon>
        <taxon>Chromadorea</taxon>
        <taxon>Rhabditida</taxon>
        <taxon>Rhabditina</taxon>
        <taxon>Rhabditomorpha</taxon>
        <taxon>Strongyloidea</taxon>
        <taxon>Heterorhabditidae</taxon>
        <taxon>Heterorhabditis</taxon>
    </lineage>
</organism>
<evidence type="ECO:0000313" key="3">
    <source>
        <dbReference type="WBParaSite" id="Hba_06594"/>
    </source>
</evidence>
<dbReference type="WBParaSite" id="Hba_06594">
    <property type="protein sequence ID" value="Hba_06594"/>
    <property type="gene ID" value="Hba_06594"/>
</dbReference>
<sequence>MFPLVFLYFIVPIALAETSVSCHTIVLSPTRASSVENFCEHDDDYPLMNNRGERVKVKALVEFCNTTKCNDRELFDGCTGSPTNELINSQVLDCNECSPSEGRNCYKDEGKCSAKRYCTKQIVMLNRMFLKWISADEVLFGHQFIWD</sequence>
<feature type="signal peptide" evidence="1">
    <location>
        <begin position="1"/>
        <end position="16"/>
    </location>
</feature>
<proteinExistence type="predicted"/>
<keyword evidence="2" id="KW-1185">Reference proteome</keyword>
<evidence type="ECO:0000256" key="1">
    <source>
        <dbReference type="SAM" id="SignalP"/>
    </source>
</evidence>